<dbReference type="OrthoDB" id="287574at2"/>
<dbReference type="KEGG" id="alus:STSP2_03080"/>
<gene>
    <name evidence="1" type="ORF">STSP2_03080</name>
</gene>
<accession>A0A1U9NQI7</accession>
<evidence type="ECO:0000313" key="2">
    <source>
        <dbReference type="Proteomes" id="UP000189674"/>
    </source>
</evidence>
<dbReference type="EMBL" id="CP019791">
    <property type="protein sequence ID" value="AQT69880.1"/>
    <property type="molecule type" value="Genomic_DNA"/>
</dbReference>
<dbReference type="STRING" id="1936003.STSP2_03080"/>
<dbReference type="Proteomes" id="UP000189674">
    <property type="component" value="Chromosome"/>
</dbReference>
<evidence type="ECO:0000313" key="1">
    <source>
        <dbReference type="EMBL" id="AQT69880.1"/>
    </source>
</evidence>
<organism evidence="1 2">
    <name type="scientific">Anaerohalosphaera lusitana</name>
    <dbReference type="NCBI Taxonomy" id="1936003"/>
    <lineage>
        <taxon>Bacteria</taxon>
        <taxon>Pseudomonadati</taxon>
        <taxon>Planctomycetota</taxon>
        <taxon>Phycisphaerae</taxon>
        <taxon>Sedimentisphaerales</taxon>
        <taxon>Anaerohalosphaeraceae</taxon>
        <taxon>Anaerohalosphaera</taxon>
    </lineage>
</organism>
<dbReference type="RefSeq" id="WP_146663523.1">
    <property type="nucleotide sequence ID" value="NZ_CP019791.1"/>
</dbReference>
<reference evidence="2" key="1">
    <citation type="submission" date="2017-02" db="EMBL/GenBank/DDBJ databases">
        <title>Comparative genomics and description of representatives of a novel lineage of planctomycetes thriving in anoxic sediments.</title>
        <authorList>
            <person name="Spring S."/>
            <person name="Bunk B."/>
            <person name="Sproer C."/>
        </authorList>
    </citation>
    <scope>NUCLEOTIDE SEQUENCE [LARGE SCALE GENOMIC DNA]</scope>
    <source>
        <strain evidence="2">ST-NAGAB-D1</strain>
    </source>
</reference>
<keyword evidence="2" id="KW-1185">Reference proteome</keyword>
<name>A0A1U9NQI7_9BACT</name>
<proteinExistence type="predicted"/>
<sequence length="109" mass="12289">MTASSKSRMSLEQYLEKVARFVGDEYGRQVRRQFGDNRGSGELGMLESPSHEELEQIRRAVAIMTPEEKANATSLTDEQVERIAQDAKVDEAVFAIFINGYSLECKRVS</sequence>
<protein>
    <submittedName>
        <fullName evidence="1">Uncharacterized protein</fullName>
    </submittedName>
</protein>
<dbReference type="AlphaFoldDB" id="A0A1U9NQI7"/>